<evidence type="ECO:0000313" key="1">
    <source>
        <dbReference type="EMBL" id="KAH3893116.1"/>
    </source>
</evidence>
<dbReference type="EMBL" id="JAIWYP010000001">
    <property type="protein sequence ID" value="KAH3893116.1"/>
    <property type="molecule type" value="Genomic_DNA"/>
</dbReference>
<evidence type="ECO:0000313" key="2">
    <source>
        <dbReference type="Proteomes" id="UP000828390"/>
    </source>
</evidence>
<dbReference type="Proteomes" id="UP000828390">
    <property type="component" value="Unassembled WGS sequence"/>
</dbReference>
<name>A0A9D4S680_DREPO</name>
<comment type="caution">
    <text evidence="1">The sequence shown here is derived from an EMBL/GenBank/DDBJ whole genome shotgun (WGS) entry which is preliminary data.</text>
</comment>
<reference evidence="1" key="1">
    <citation type="journal article" date="2019" name="bioRxiv">
        <title>The Genome of the Zebra Mussel, Dreissena polymorpha: A Resource for Invasive Species Research.</title>
        <authorList>
            <person name="McCartney M.A."/>
            <person name="Auch B."/>
            <person name="Kono T."/>
            <person name="Mallez S."/>
            <person name="Zhang Y."/>
            <person name="Obille A."/>
            <person name="Becker A."/>
            <person name="Abrahante J.E."/>
            <person name="Garbe J."/>
            <person name="Badalamenti J.P."/>
            <person name="Herman A."/>
            <person name="Mangelson H."/>
            <person name="Liachko I."/>
            <person name="Sullivan S."/>
            <person name="Sone E.D."/>
            <person name="Koren S."/>
            <person name="Silverstein K.A.T."/>
            <person name="Beckman K.B."/>
            <person name="Gohl D.M."/>
        </authorList>
    </citation>
    <scope>NUCLEOTIDE SEQUENCE</scope>
    <source>
        <strain evidence="1">Duluth1</strain>
        <tissue evidence="1">Whole animal</tissue>
    </source>
</reference>
<sequence>MQSFTIKSPSNSSQFEINHMSKQFGPMIIQYDIKIRTPSSFKLKQYSMWQRATPRCMSTNQNSKQFQTKAVQYVAKGNSKVHVNLQSYKSKQFVCFVLGHSIV</sequence>
<proteinExistence type="predicted"/>
<protein>
    <submittedName>
        <fullName evidence="1">Uncharacterized protein</fullName>
    </submittedName>
</protein>
<gene>
    <name evidence="1" type="ORF">DPMN_017260</name>
</gene>
<accession>A0A9D4S680</accession>
<organism evidence="1 2">
    <name type="scientific">Dreissena polymorpha</name>
    <name type="common">Zebra mussel</name>
    <name type="synonym">Mytilus polymorpha</name>
    <dbReference type="NCBI Taxonomy" id="45954"/>
    <lineage>
        <taxon>Eukaryota</taxon>
        <taxon>Metazoa</taxon>
        <taxon>Spiralia</taxon>
        <taxon>Lophotrochozoa</taxon>
        <taxon>Mollusca</taxon>
        <taxon>Bivalvia</taxon>
        <taxon>Autobranchia</taxon>
        <taxon>Heteroconchia</taxon>
        <taxon>Euheterodonta</taxon>
        <taxon>Imparidentia</taxon>
        <taxon>Neoheterodontei</taxon>
        <taxon>Myida</taxon>
        <taxon>Dreissenoidea</taxon>
        <taxon>Dreissenidae</taxon>
        <taxon>Dreissena</taxon>
    </lineage>
</organism>
<reference evidence="1" key="2">
    <citation type="submission" date="2020-11" db="EMBL/GenBank/DDBJ databases">
        <authorList>
            <person name="McCartney M.A."/>
            <person name="Auch B."/>
            <person name="Kono T."/>
            <person name="Mallez S."/>
            <person name="Becker A."/>
            <person name="Gohl D.M."/>
            <person name="Silverstein K.A.T."/>
            <person name="Koren S."/>
            <person name="Bechman K.B."/>
            <person name="Herman A."/>
            <person name="Abrahante J.E."/>
            <person name="Garbe J."/>
        </authorList>
    </citation>
    <scope>NUCLEOTIDE SEQUENCE</scope>
    <source>
        <strain evidence="1">Duluth1</strain>
        <tissue evidence="1">Whole animal</tissue>
    </source>
</reference>
<dbReference type="AlphaFoldDB" id="A0A9D4S680"/>
<keyword evidence="2" id="KW-1185">Reference proteome</keyword>